<comment type="similarity">
    <text evidence="1">Belongs to the protein-tyrosine phosphatase family. Non-receptor class subfamily.</text>
</comment>
<feature type="non-terminal residue" evidence="4">
    <location>
        <position position="258"/>
    </location>
</feature>
<dbReference type="InterPro" id="IPR029021">
    <property type="entry name" value="Prot-tyrosine_phosphatase-like"/>
</dbReference>
<dbReference type="InterPro" id="IPR000242">
    <property type="entry name" value="PTP_cat"/>
</dbReference>
<evidence type="ECO:0000259" key="3">
    <source>
        <dbReference type="PROSITE" id="PS50056"/>
    </source>
</evidence>
<dbReference type="InterPro" id="IPR000387">
    <property type="entry name" value="Tyr_Pase_dom"/>
</dbReference>
<accession>A0A4P9Y086</accession>
<dbReference type="AlphaFoldDB" id="A0A4P9Y086"/>
<keyword evidence="5" id="KW-1185">Reference proteome</keyword>
<reference evidence="5" key="1">
    <citation type="journal article" date="2018" name="Nat. Microbiol.">
        <title>Leveraging single-cell genomics to expand the fungal tree of life.</title>
        <authorList>
            <person name="Ahrendt S.R."/>
            <person name="Quandt C.A."/>
            <person name="Ciobanu D."/>
            <person name="Clum A."/>
            <person name="Salamov A."/>
            <person name="Andreopoulos B."/>
            <person name="Cheng J.F."/>
            <person name="Woyke T."/>
            <person name="Pelin A."/>
            <person name="Henrissat B."/>
            <person name="Reynolds N.K."/>
            <person name="Benny G.L."/>
            <person name="Smith M.E."/>
            <person name="James T.Y."/>
            <person name="Grigoriev I.V."/>
        </authorList>
    </citation>
    <scope>NUCLEOTIDE SEQUENCE [LARGE SCALE GENOMIC DNA]</scope>
</reference>
<dbReference type="InterPro" id="IPR050348">
    <property type="entry name" value="Protein-Tyr_Phosphatase"/>
</dbReference>
<dbReference type="PROSITE" id="PS00383">
    <property type="entry name" value="TYR_PHOSPHATASE_1"/>
    <property type="match status" value="1"/>
</dbReference>
<dbReference type="PANTHER" id="PTHR19134:SF449">
    <property type="entry name" value="TYROSINE-PROTEIN PHOSPHATASE 1"/>
    <property type="match status" value="1"/>
</dbReference>
<dbReference type="PRINTS" id="PR00700">
    <property type="entry name" value="PRTYPHPHTASE"/>
</dbReference>
<dbReference type="PROSITE" id="PS50055">
    <property type="entry name" value="TYR_PHOSPHATASE_PTP"/>
    <property type="match status" value="1"/>
</dbReference>
<dbReference type="InterPro" id="IPR003595">
    <property type="entry name" value="Tyr_Pase_cat"/>
</dbReference>
<dbReference type="Pfam" id="PF00102">
    <property type="entry name" value="Y_phosphatase"/>
    <property type="match status" value="1"/>
</dbReference>
<evidence type="ECO:0000259" key="2">
    <source>
        <dbReference type="PROSITE" id="PS50055"/>
    </source>
</evidence>
<gene>
    <name evidence="4" type="ORF">BJ684DRAFT_5069</name>
</gene>
<dbReference type="OrthoDB" id="6058203at2759"/>
<dbReference type="SMART" id="SM00404">
    <property type="entry name" value="PTPc_motif"/>
    <property type="match status" value="1"/>
</dbReference>
<dbReference type="Gene3D" id="3.90.190.10">
    <property type="entry name" value="Protein tyrosine phosphatase superfamily"/>
    <property type="match status" value="1"/>
</dbReference>
<dbReference type="Proteomes" id="UP000267251">
    <property type="component" value="Unassembled WGS sequence"/>
</dbReference>
<dbReference type="EMBL" id="KZ988453">
    <property type="protein sequence ID" value="RKP12163.1"/>
    <property type="molecule type" value="Genomic_DNA"/>
</dbReference>
<dbReference type="GO" id="GO:0004725">
    <property type="term" value="F:protein tyrosine phosphatase activity"/>
    <property type="evidence" value="ECO:0007669"/>
    <property type="project" value="InterPro"/>
</dbReference>
<proteinExistence type="inferred from homology"/>
<evidence type="ECO:0000256" key="1">
    <source>
        <dbReference type="ARBA" id="ARBA00009649"/>
    </source>
</evidence>
<protein>
    <submittedName>
        <fullName evidence="4">Protein-tyrosine phosphatase-like protein</fullName>
    </submittedName>
</protein>
<evidence type="ECO:0000313" key="4">
    <source>
        <dbReference type="EMBL" id="RKP12163.1"/>
    </source>
</evidence>
<feature type="domain" description="Tyrosine specific protein phosphatases" evidence="3">
    <location>
        <begin position="174"/>
        <end position="255"/>
    </location>
</feature>
<feature type="domain" description="Tyrosine-protein phosphatase" evidence="2">
    <location>
        <begin position="1"/>
        <end position="258"/>
    </location>
</feature>
<evidence type="ECO:0000313" key="5">
    <source>
        <dbReference type="Proteomes" id="UP000267251"/>
    </source>
</evidence>
<dbReference type="SUPFAM" id="SSF52799">
    <property type="entry name" value="(Phosphotyrosine protein) phosphatases II"/>
    <property type="match status" value="1"/>
</dbReference>
<dbReference type="PROSITE" id="PS50056">
    <property type="entry name" value="TYR_PHOSPHATASE_2"/>
    <property type="match status" value="1"/>
</dbReference>
<dbReference type="SMART" id="SM00194">
    <property type="entry name" value="PTPc"/>
    <property type="match status" value="1"/>
</dbReference>
<feature type="non-terminal residue" evidence="4">
    <location>
        <position position="1"/>
    </location>
</feature>
<organism evidence="4 5">
    <name type="scientific">Piptocephalis cylindrospora</name>
    <dbReference type="NCBI Taxonomy" id="1907219"/>
    <lineage>
        <taxon>Eukaryota</taxon>
        <taxon>Fungi</taxon>
        <taxon>Fungi incertae sedis</taxon>
        <taxon>Zoopagomycota</taxon>
        <taxon>Zoopagomycotina</taxon>
        <taxon>Zoopagomycetes</taxon>
        <taxon>Zoopagales</taxon>
        <taxon>Piptocephalidaceae</taxon>
        <taxon>Piptocephalis</taxon>
    </lineage>
</organism>
<name>A0A4P9Y086_9FUNG</name>
<sequence length="258" mass="29603">ALTPGNFERNRYSDTMPYDFNRIQLKQTPWENKPMRFSDYINASWIKMEHQDWIATQAPISTTIEHFWRMIWEEDVGVIVNLTRNVEGVKVKGTPYWPDPSSTGQTSWDLGQGMRITLVASRILFPDDPVQHLTIQMTRTWGEGKEEGEEKRTEILFYPGWKDGSAPSHPGTVLSMRDLVKELCRREGDRPQAPAVVHCSAGCGRTGAFIALDLVLQELDTGLGGDHPQRDLVVEAIHYCRQRRIQMVQTKRQIGFLY</sequence>
<dbReference type="InterPro" id="IPR016130">
    <property type="entry name" value="Tyr_Pase_AS"/>
</dbReference>
<dbReference type="PANTHER" id="PTHR19134">
    <property type="entry name" value="RECEPTOR-TYPE TYROSINE-PROTEIN PHOSPHATASE"/>
    <property type="match status" value="1"/>
</dbReference>